<gene>
    <name evidence="4" type="ORF">C8J23_103136</name>
    <name evidence="5" type="ORF">GII14_16005</name>
</gene>
<accession>A0A6G7LUK1</accession>
<keyword evidence="2" id="KW-0732">Signal</keyword>
<organism evidence="5 7">
    <name type="scientific">Shewanella chilikensis</name>
    <dbReference type="NCBI Taxonomy" id="558541"/>
    <lineage>
        <taxon>Bacteria</taxon>
        <taxon>Pseudomonadati</taxon>
        <taxon>Pseudomonadota</taxon>
        <taxon>Gammaproteobacteria</taxon>
        <taxon>Alteromonadales</taxon>
        <taxon>Shewanellaceae</taxon>
        <taxon>Shewanella</taxon>
    </lineage>
</organism>
<dbReference type="SUPFAM" id="SSF103647">
    <property type="entry name" value="TSP type-3 repeat"/>
    <property type="match status" value="1"/>
</dbReference>
<dbReference type="InterPro" id="IPR028974">
    <property type="entry name" value="TSP_type-3_rpt"/>
</dbReference>
<dbReference type="InterPro" id="IPR006665">
    <property type="entry name" value="OmpA-like"/>
</dbReference>
<dbReference type="InterPro" id="IPR036737">
    <property type="entry name" value="OmpA-like_sf"/>
</dbReference>
<evidence type="ECO:0000259" key="3">
    <source>
        <dbReference type="PROSITE" id="PS51123"/>
    </source>
</evidence>
<evidence type="ECO:0000313" key="7">
    <source>
        <dbReference type="Proteomes" id="UP000502117"/>
    </source>
</evidence>
<dbReference type="AlphaFoldDB" id="A0A6G7LUK1"/>
<dbReference type="Proteomes" id="UP000502117">
    <property type="component" value="Chromosome"/>
</dbReference>
<dbReference type="SUPFAM" id="SSF103088">
    <property type="entry name" value="OmpA-like"/>
    <property type="match status" value="1"/>
</dbReference>
<dbReference type="KEGG" id="schk:GII14_16005"/>
<dbReference type="GO" id="GO:0005509">
    <property type="term" value="F:calcium ion binding"/>
    <property type="evidence" value="ECO:0007669"/>
    <property type="project" value="InterPro"/>
</dbReference>
<dbReference type="Gene3D" id="3.30.1330.60">
    <property type="entry name" value="OmpA-like domain"/>
    <property type="match status" value="1"/>
</dbReference>
<evidence type="ECO:0000313" key="5">
    <source>
        <dbReference type="EMBL" id="QIJ05496.1"/>
    </source>
</evidence>
<reference evidence="5 7" key="2">
    <citation type="submission" date="2019-11" db="EMBL/GenBank/DDBJ databases">
        <title>Complete Genome Sequence of Shewanella chilikensis Strain DC57, Isolated from Corroded Seal Rings at a floating production facility in Australia.</title>
        <authorList>
            <person name="Salgar-Chaparro S.J."/>
            <person name="Castillo-Villamizar G.A."/>
            <person name="Poehlein A."/>
            <person name="Daniel R."/>
            <person name="Machuca L."/>
        </authorList>
    </citation>
    <scope>NUCLEOTIDE SEQUENCE [LARGE SCALE GENOMIC DNA]</scope>
    <source>
        <strain evidence="5 7">DC57</strain>
    </source>
</reference>
<dbReference type="InterPro" id="IPR050330">
    <property type="entry name" value="Bact_OuterMem_StrucFunc"/>
</dbReference>
<keyword evidence="6" id="KW-1185">Reference proteome</keyword>
<protein>
    <submittedName>
        <fullName evidence="5">OmpA family protein</fullName>
    </submittedName>
</protein>
<dbReference type="GO" id="GO:0016020">
    <property type="term" value="C:membrane"/>
    <property type="evidence" value="ECO:0007669"/>
    <property type="project" value="UniProtKB-UniRule"/>
</dbReference>
<dbReference type="EMBL" id="QJSY01000003">
    <property type="protein sequence ID" value="PYE60523.1"/>
    <property type="molecule type" value="Genomic_DNA"/>
</dbReference>
<feature type="chain" id="PRO_5028962658" evidence="2">
    <location>
        <begin position="23"/>
        <end position="191"/>
    </location>
</feature>
<dbReference type="Proteomes" id="UP000247584">
    <property type="component" value="Unassembled WGS sequence"/>
</dbReference>
<keyword evidence="1" id="KW-0472">Membrane</keyword>
<evidence type="ECO:0000256" key="1">
    <source>
        <dbReference type="PROSITE-ProRule" id="PRU00473"/>
    </source>
</evidence>
<evidence type="ECO:0000256" key="2">
    <source>
        <dbReference type="SAM" id="SignalP"/>
    </source>
</evidence>
<dbReference type="PROSITE" id="PS51123">
    <property type="entry name" value="OMPA_2"/>
    <property type="match status" value="1"/>
</dbReference>
<feature type="domain" description="OmpA-like" evidence="3">
    <location>
        <begin position="74"/>
        <end position="191"/>
    </location>
</feature>
<feature type="signal peptide" evidence="2">
    <location>
        <begin position="1"/>
        <end position="22"/>
    </location>
</feature>
<name>A0A6G7LUK1_9GAMM</name>
<reference evidence="4 6" key="1">
    <citation type="submission" date="2018-06" db="EMBL/GenBank/DDBJ databases">
        <title>Genomic Encyclopedia of Type Strains, Phase III (KMG-III): the genomes of soil and plant-associated and newly described type strains.</title>
        <authorList>
            <person name="Whitman W."/>
        </authorList>
    </citation>
    <scope>NUCLEOTIDE SEQUENCE [LARGE SCALE GENOMIC DNA]</scope>
    <source>
        <strain evidence="4 6">JC5</strain>
    </source>
</reference>
<sequence>MNRYLGLAGGIPLLLLSSAVLAWEDSDGDGVPDTKDACPDTPAQAAVSANGCVLDKTPSMTDICLPTTSGGVYPQNCDTANPIRLYFDLGSAQIPLAQWPQLARMKAFLHQYKVNLHIEGHADISGSDAINQPLSAARAESAKMVLIEDYGFPGAQFSTHGYGSKQPAADNTSVLGRSLNRRVEFVVDLKK</sequence>
<dbReference type="PANTHER" id="PTHR30329">
    <property type="entry name" value="STATOR ELEMENT OF FLAGELLAR MOTOR COMPLEX"/>
    <property type="match status" value="1"/>
</dbReference>
<evidence type="ECO:0000313" key="6">
    <source>
        <dbReference type="Proteomes" id="UP000247584"/>
    </source>
</evidence>
<dbReference type="RefSeq" id="WP_146225976.1">
    <property type="nucleotide sequence ID" value="NZ_BMXX01000003.1"/>
</dbReference>
<dbReference type="Pfam" id="PF00691">
    <property type="entry name" value="OmpA"/>
    <property type="match status" value="1"/>
</dbReference>
<proteinExistence type="predicted"/>
<dbReference type="EMBL" id="CP045857">
    <property type="protein sequence ID" value="QIJ05496.1"/>
    <property type="molecule type" value="Genomic_DNA"/>
</dbReference>
<dbReference type="CDD" id="cd07185">
    <property type="entry name" value="OmpA_C-like"/>
    <property type="match status" value="1"/>
</dbReference>
<dbReference type="PANTHER" id="PTHR30329:SF20">
    <property type="entry name" value="EXPORTED PROTEIN"/>
    <property type="match status" value="1"/>
</dbReference>
<evidence type="ECO:0000313" key="4">
    <source>
        <dbReference type="EMBL" id="PYE60523.1"/>
    </source>
</evidence>